<name>A0A127JTN6_9BURK</name>
<reference evidence="1 2" key="1">
    <citation type="journal article" date="2014" name="Int. J. Syst. Evol. Microbiol.">
        <title>Ramlibacter solisilvae sp. nov., isolated from forest soil, and emended description of the genus Ramlibacter.</title>
        <authorList>
            <person name="Lee H.J."/>
            <person name="Lee S.H."/>
            <person name="Lee S.S."/>
            <person name="Lee J.S."/>
            <person name="Kim Y."/>
            <person name="Kim S.C."/>
            <person name="Jeon C.O."/>
        </authorList>
    </citation>
    <scope>NUCLEOTIDE SEQUENCE [LARGE SCALE GENOMIC DNA]</scope>
    <source>
        <strain evidence="1 2">5-10</strain>
    </source>
</reference>
<dbReference type="AlphaFoldDB" id="A0A127JTN6"/>
<dbReference type="RefSeq" id="WP_061499233.1">
    <property type="nucleotide sequence ID" value="NZ_CP010951.1"/>
</dbReference>
<keyword evidence="2" id="KW-1185">Reference proteome</keyword>
<accession>A0A127JTN6</accession>
<dbReference type="Proteomes" id="UP000070433">
    <property type="component" value="Chromosome"/>
</dbReference>
<evidence type="ECO:0008006" key="3">
    <source>
        <dbReference type="Google" id="ProtNLM"/>
    </source>
</evidence>
<dbReference type="OrthoDB" id="8899193at2"/>
<proteinExistence type="predicted"/>
<organism evidence="1 2">
    <name type="scientific">Ramlibacter tataouinensis</name>
    <dbReference type="NCBI Taxonomy" id="94132"/>
    <lineage>
        <taxon>Bacteria</taxon>
        <taxon>Pseudomonadati</taxon>
        <taxon>Pseudomonadota</taxon>
        <taxon>Betaproteobacteria</taxon>
        <taxon>Burkholderiales</taxon>
        <taxon>Comamonadaceae</taxon>
        <taxon>Ramlibacter</taxon>
    </lineage>
</organism>
<protein>
    <recommendedName>
        <fullName evidence="3">Histidine kinase</fullName>
    </recommendedName>
</protein>
<evidence type="ECO:0000313" key="1">
    <source>
        <dbReference type="EMBL" id="AMO23314.1"/>
    </source>
</evidence>
<sequence length="221" mass="23972">MQAEPNPPAASAPERRAEAARYALLRRLAFAMRHQMVVHLQPIGMITDVMERRLQSGAPDLEQIHQSMSKVNGHARAAVQSSLDVVSWLAPEGDVRVAVDAGVRETLGLMRSRFNFRGFSIKDEMGAQAREVSRAAMRSVLPASLLALTDRAASPAELVVAAHDAGSGLELTLELRPTEGTPGYAGDTPYRALDWQDVEALARAEGVGLELDGPRVRLRFA</sequence>
<dbReference type="EMBL" id="CP010951">
    <property type="protein sequence ID" value="AMO23314.1"/>
    <property type="molecule type" value="Genomic_DNA"/>
</dbReference>
<gene>
    <name evidence="1" type="ORF">UC35_10905</name>
</gene>
<evidence type="ECO:0000313" key="2">
    <source>
        <dbReference type="Proteomes" id="UP000070433"/>
    </source>
</evidence>